<evidence type="ECO:0000313" key="6">
    <source>
        <dbReference type="Proteomes" id="UP000576209"/>
    </source>
</evidence>
<feature type="domain" description="Nitroreductase" evidence="4">
    <location>
        <begin position="29"/>
        <end position="196"/>
    </location>
</feature>
<dbReference type="PANTHER" id="PTHR23026">
    <property type="entry name" value="NADPH NITROREDUCTASE"/>
    <property type="match status" value="1"/>
</dbReference>
<organism evidence="5 6">
    <name type="scientific">Neolewinella aquimaris</name>
    <dbReference type="NCBI Taxonomy" id="1835722"/>
    <lineage>
        <taxon>Bacteria</taxon>
        <taxon>Pseudomonadati</taxon>
        <taxon>Bacteroidota</taxon>
        <taxon>Saprospiria</taxon>
        <taxon>Saprospirales</taxon>
        <taxon>Lewinellaceae</taxon>
        <taxon>Neolewinella</taxon>
    </lineage>
</organism>
<keyword evidence="2" id="KW-0288">FMN</keyword>
<proteinExistence type="predicted"/>
<protein>
    <submittedName>
        <fullName evidence="5">Nitroreductase</fullName>
    </submittedName>
</protein>
<keyword evidence="3" id="KW-0560">Oxidoreductase</keyword>
<comment type="caution">
    <text evidence="5">The sequence shown here is derived from an EMBL/GenBank/DDBJ whole genome shotgun (WGS) entry which is preliminary data.</text>
</comment>
<evidence type="ECO:0000256" key="2">
    <source>
        <dbReference type="ARBA" id="ARBA00022643"/>
    </source>
</evidence>
<dbReference type="AlphaFoldDB" id="A0A840E4P1"/>
<sequence>MPDNLPLHHQARSSEEMTAIAAANFSELSRRRTVRDFSDTPVSRTVIEHIVRTAATAPSGAHKQPWHFCVVSDPEIKRQIREAAEKEEYDNYHGRMSEEWLEDLAVFGTDWHKPFLATAPYLIVVFKKAYDVGEDGKRHKNYYVNESVGIACGFLIAAIHRAGLVTVTHTPSPMNFLQKVLGRPENERAYLLLPVGLPAEDARVPAIERKALDKVLTWY</sequence>
<reference evidence="5 6" key="1">
    <citation type="submission" date="2020-08" db="EMBL/GenBank/DDBJ databases">
        <title>Genomic Encyclopedia of Type Strains, Phase IV (KMG-IV): sequencing the most valuable type-strain genomes for metagenomic binning, comparative biology and taxonomic classification.</title>
        <authorList>
            <person name="Goeker M."/>
        </authorList>
    </citation>
    <scope>NUCLEOTIDE SEQUENCE [LARGE SCALE GENOMIC DNA]</scope>
    <source>
        <strain evidence="5 6">DSM 105137</strain>
    </source>
</reference>
<dbReference type="Proteomes" id="UP000576209">
    <property type="component" value="Unassembled WGS sequence"/>
</dbReference>
<name>A0A840E4P1_9BACT</name>
<evidence type="ECO:0000256" key="3">
    <source>
        <dbReference type="ARBA" id="ARBA00023002"/>
    </source>
</evidence>
<keyword evidence="6" id="KW-1185">Reference proteome</keyword>
<dbReference type="EMBL" id="JACIFF010000006">
    <property type="protein sequence ID" value="MBB4080030.1"/>
    <property type="molecule type" value="Genomic_DNA"/>
</dbReference>
<dbReference type="InterPro" id="IPR029479">
    <property type="entry name" value="Nitroreductase"/>
</dbReference>
<evidence type="ECO:0000259" key="4">
    <source>
        <dbReference type="Pfam" id="PF00881"/>
    </source>
</evidence>
<dbReference type="SUPFAM" id="SSF55469">
    <property type="entry name" value="FMN-dependent nitroreductase-like"/>
    <property type="match status" value="1"/>
</dbReference>
<keyword evidence="1" id="KW-0285">Flavoprotein</keyword>
<dbReference type="PANTHER" id="PTHR23026:SF90">
    <property type="entry name" value="IODOTYROSINE DEIODINASE 1"/>
    <property type="match status" value="1"/>
</dbReference>
<evidence type="ECO:0000313" key="5">
    <source>
        <dbReference type="EMBL" id="MBB4080030.1"/>
    </source>
</evidence>
<dbReference type="Pfam" id="PF00881">
    <property type="entry name" value="Nitroreductase"/>
    <property type="match status" value="1"/>
</dbReference>
<accession>A0A840E4P1</accession>
<dbReference type="RefSeq" id="WP_183496264.1">
    <property type="nucleotide sequence ID" value="NZ_JACIFF010000006.1"/>
</dbReference>
<dbReference type="CDD" id="cd02144">
    <property type="entry name" value="iodotyrosine_dehalogenase"/>
    <property type="match status" value="1"/>
</dbReference>
<gene>
    <name evidence="5" type="ORF">GGR28_002657</name>
</gene>
<dbReference type="InterPro" id="IPR000415">
    <property type="entry name" value="Nitroreductase-like"/>
</dbReference>
<dbReference type="Gene3D" id="3.40.109.10">
    <property type="entry name" value="NADH Oxidase"/>
    <property type="match status" value="1"/>
</dbReference>
<evidence type="ECO:0000256" key="1">
    <source>
        <dbReference type="ARBA" id="ARBA00022630"/>
    </source>
</evidence>
<dbReference type="GO" id="GO:0016491">
    <property type="term" value="F:oxidoreductase activity"/>
    <property type="evidence" value="ECO:0007669"/>
    <property type="project" value="UniProtKB-KW"/>
</dbReference>
<dbReference type="InterPro" id="IPR050627">
    <property type="entry name" value="Nitroreductase/BluB"/>
</dbReference>